<dbReference type="EMBL" id="VJMH01002188">
    <property type="protein sequence ID" value="KAF0709787.1"/>
    <property type="molecule type" value="Genomic_DNA"/>
</dbReference>
<evidence type="ECO:0000313" key="1">
    <source>
        <dbReference type="EMBL" id="KAF0709296.1"/>
    </source>
</evidence>
<sequence>MAGLSLVRSSAHFAFGNATIQPALIQNGTMCVPLANSFAIMTNVVGPFGSVDMHHVPVLSQGNATQTVNKSINVPVYNVLPIPKAWTDLDFLTVGGSPLCPKVCLFGRGHHIKWHASLMSWKKQCSALRLAIVGVSIDTMIGFVVLVNMSQGTPHEIAQICAQNPSYVDICTTTLSETVDFVATYVASHLVDIDPVVQQARAAIRALNVEFLQFGHVNASSPLDLFRIHILEPFEVEFTYF</sequence>
<comment type="caution">
    <text evidence="2">The sequence shown here is derived from an EMBL/GenBank/DDBJ whole genome shotgun (WGS) entry which is preliminary data.</text>
</comment>
<accession>A0A6A4ZEP6</accession>
<name>A0A6A4ZEP6_9STRA</name>
<organism evidence="2">
    <name type="scientific">Aphanomyces stellatus</name>
    <dbReference type="NCBI Taxonomy" id="120398"/>
    <lineage>
        <taxon>Eukaryota</taxon>
        <taxon>Sar</taxon>
        <taxon>Stramenopiles</taxon>
        <taxon>Oomycota</taxon>
        <taxon>Saprolegniomycetes</taxon>
        <taxon>Saprolegniales</taxon>
        <taxon>Verrucalvaceae</taxon>
        <taxon>Aphanomyces</taxon>
    </lineage>
</organism>
<proteinExistence type="predicted"/>
<protein>
    <submittedName>
        <fullName evidence="2">Uncharacterized protein</fullName>
    </submittedName>
</protein>
<dbReference type="EMBL" id="VJMH01002297">
    <property type="protein sequence ID" value="KAF0709296.1"/>
    <property type="molecule type" value="Genomic_DNA"/>
</dbReference>
<dbReference type="AlphaFoldDB" id="A0A6A4ZEP6"/>
<reference evidence="2" key="1">
    <citation type="submission" date="2019-06" db="EMBL/GenBank/DDBJ databases">
        <title>Genomics analysis of Aphanomyces spp. identifies a new class of oomycete effector associated with host adaptation.</title>
        <authorList>
            <person name="Gaulin E."/>
        </authorList>
    </citation>
    <scope>NUCLEOTIDE SEQUENCE</scope>
    <source>
        <strain evidence="2">CBS 578.67</strain>
    </source>
</reference>
<gene>
    <name evidence="2" type="ORF">As57867_005746</name>
    <name evidence="1" type="ORF">As57867_005984</name>
</gene>
<evidence type="ECO:0000313" key="2">
    <source>
        <dbReference type="EMBL" id="KAF0709787.1"/>
    </source>
</evidence>
<feature type="non-terminal residue" evidence="2">
    <location>
        <position position="241"/>
    </location>
</feature>